<feature type="transmembrane region" description="Helical" evidence="2">
    <location>
        <begin position="162"/>
        <end position="181"/>
    </location>
</feature>
<sequence>MTPDYLLISDSFDEGRNQKPWSGGNWDEYVKGKNEREWNERINNPDSKRKNSGSSFNPGNGEGCGQIILIVIALIIAIPAAISALFSSFLITFYKSKIKLTKAELSLETAFRGTFWTSCTYLITGLLFSFIFPNKNIWIETLSFNNAFKFLYIPETIKQGNLFSFLLFHVLCISISGIVFKKNFTHVLNSRNTYFHSLVIIFFIVLPTLLLATQFFVPFLIGNDQNNPYK</sequence>
<feature type="region of interest" description="Disordered" evidence="1">
    <location>
        <begin position="37"/>
        <end position="57"/>
    </location>
</feature>
<dbReference type="RefSeq" id="WP_234863849.1">
    <property type="nucleotide sequence ID" value="NZ_JAKEVY010000001.1"/>
</dbReference>
<keyword evidence="4" id="KW-1185">Reference proteome</keyword>
<organism evidence="3 4">
    <name type="scientific">Flavihumibacter fluminis</name>
    <dbReference type="NCBI Taxonomy" id="2909236"/>
    <lineage>
        <taxon>Bacteria</taxon>
        <taxon>Pseudomonadati</taxon>
        <taxon>Bacteroidota</taxon>
        <taxon>Chitinophagia</taxon>
        <taxon>Chitinophagales</taxon>
        <taxon>Chitinophagaceae</taxon>
        <taxon>Flavihumibacter</taxon>
    </lineage>
</organism>
<feature type="transmembrane region" description="Helical" evidence="2">
    <location>
        <begin position="67"/>
        <end position="94"/>
    </location>
</feature>
<gene>
    <name evidence="3" type="ORF">L0U88_01575</name>
</gene>
<name>A0ABS9BCR5_9BACT</name>
<feature type="transmembrane region" description="Helical" evidence="2">
    <location>
        <begin position="193"/>
        <end position="221"/>
    </location>
</feature>
<evidence type="ECO:0000256" key="2">
    <source>
        <dbReference type="SAM" id="Phobius"/>
    </source>
</evidence>
<keyword evidence="2" id="KW-0472">Membrane</keyword>
<dbReference type="EMBL" id="JAKEVY010000001">
    <property type="protein sequence ID" value="MCF1713315.1"/>
    <property type="molecule type" value="Genomic_DNA"/>
</dbReference>
<comment type="caution">
    <text evidence="3">The sequence shown here is derived from an EMBL/GenBank/DDBJ whole genome shotgun (WGS) entry which is preliminary data.</text>
</comment>
<evidence type="ECO:0000313" key="3">
    <source>
        <dbReference type="EMBL" id="MCF1713315.1"/>
    </source>
</evidence>
<dbReference type="Proteomes" id="UP001200145">
    <property type="component" value="Unassembled WGS sequence"/>
</dbReference>
<protein>
    <submittedName>
        <fullName evidence="3">Uncharacterized protein</fullName>
    </submittedName>
</protein>
<proteinExistence type="predicted"/>
<feature type="transmembrane region" description="Helical" evidence="2">
    <location>
        <begin position="115"/>
        <end position="132"/>
    </location>
</feature>
<evidence type="ECO:0000256" key="1">
    <source>
        <dbReference type="SAM" id="MobiDB-lite"/>
    </source>
</evidence>
<keyword evidence="2" id="KW-0812">Transmembrane</keyword>
<evidence type="ECO:0000313" key="4">
    <source>
        <dbReference type="Proteomes" id="UP001200145"/>
    </source>
</evidence>
<accession>A0ABS9BCR5</accession>
<keyword evidence="2" id="KW-1133">Transmembrane helix</keyword>
<reference evidence="3 4" key="1">
    <citation type="submission" date="2022-01" db="EMBL/GenBank/DDBJ databases">
        <title>Flavihumibacter sp. nov., isolated from sediment of a river.</title>
        <authorList>
            <person name="Liu H."/>
        </authorList>
    </citation>
    <scope>NUCLEOTIDE SEQUENCE [LARGE SCALE GENOMIC DNA]</scope>
    <source>
        <strain evidence="3 4">RY-1</strain>
    </source>
</reference>